<dbReference type="Gramene" id="Psat2g179800.1">
    <property type="protein sequence ID" value="Psat2g179800.1.cds"/>
    <property type="gene ID" value="Psat2g179800"/>
</dbReference>
<dbReference type="Gramene" id="PSAT_LOCUS7833_t1">
    <property type="protein sequence ID" value="CAL5187594.1"/>
    <property type="gene ID" value="PSAT_LOCUS7833"/>
</dbReference>
<dbReference type="EMBL" id="JAMSHJ010000002">
    <property type="protein sequence ID" value="KAI5439827.1"/>
    <property type="molecule type" value="Genomic_DNA"/>
</dbReference>
<feature type="domain" description="DUF7054" evidence="2">
    <location>
        <begin position="108"/>
        <end position="192"/>
    </location>
</feature>
<protein>
    <recommendedName>
        <fullName evidence="2">DUF7054 domain-containing protein</fullName>
    </recommendedName>
</protein>
<evidence type="ECO:0000313" key="4">
    <source>
        <dbReference type="Proteomes" id="UP001058974"/>
    </source>
</evidence>
<feature type="region of interest" description="Disordered" evidence="1">
    <location>
        <begin position="1"/>
        <end position="33"/>
    </location>
</feature>
<dbReference type="Pfam" id="PF23156">
    <property type="entry name" value="DUF7054"/>
    <property type="match status" value="1"/>
</dbReference>
<dbReference type="Gramene" id="Psat02G0526200-T1">
    <property type="protein sequence ID" value="KAI5439827.1"/>
    <property type="gene ID" value="KIW84_025262"/>
</dbReference>
<keyword evidence="4" id="KW-1185">Reference proteome</keyword>
<evidence type="ECO:0000259" key="2">
    <source>
        <dbReference type="Pfam" id="PF23156"/>
    </source>
</evidence>
<feature type="compositionally biased region" description="Polar residues" evidence="1">
    <location>
        <begin position="1"/>
        <end position="10"/>
    </location>
</feature>
<name>A0A9D4YJ33_PEA</name>
<dbReference type="PANTHER" id="PTHR33270">
    <property type="entry name" value="BNAC05G50380D PROTEIN"/>
    <property type="match status" value="1"/>
</dbReference>
<organism evidence="3 4">
    <name type="scientific">Pisum sativum</name>
    <name type="common">Garden pea</name>
    <name type="synonym">Lathyrus oleraceus</name>
    <dbReference type="NCBI Taxonomy" id="3888"/>
    <lineage>
        <taxon>Eukaryota</taxon>
        <taxon>Viridiplantae</taxon>
        <taxon>Streptophyta</taxon>
        <taxon>Embryophyta</taxon>
        <taxon>Tracheophyta</taxon>
        <taxon>Spermatophyta</taxon>
        <taxon>Magnoliopsida</taxon>
        <taxon>eudicotyledons</taxon>
        <taxon>Gunneridae</taxon>
        <taxon>Pentapetalae</taxon>
        <taxon>rosids</taxon>
        <taxon>fabids</taxon>
        <taxon>Fabales</taxon>
        <taxon>Fabaceae</taxon>
        <taxon>Papilionoideae</taxon>
        <taxon>50 kb inversion clade</taxon>
        <taxon>NPAAA clade</taxon>
        <taxon>Hologalegina</taxon>
        <taxon>IRL clade</taxon>
        <taxon>Fabeae</taxon>
        <taxon>Lathyrus</taxon>
    </lineage>
</organism>
<dbReference type="OrthoDB" id="1885101at2759"/>
<dbReference type="PANTHER" id="PTHR33270:SF6">
    <property type="entry name" value="OS02G0448600 PROTEIN"/>
    <property type="match status" value="1"/>
</dbReference>
<dbReference type="InterPro" id="IPR055482">
    <property type="entry name" value="DUF7054"/>
</dbReference>
<proteinExistence type="predicted"/>
<sequence length="242" mass="27043">MSQTSRSPAITSRRKKPPHPSPSPCRTKTKNKSKLVKILKRCSSAPLLISRGDRDDEDDVDLVAQYSFRSRGGTLSRPQTFSNAFVSSPSLFPSSPKIYGKEMKGYDKEAKVVVNVTVEGSTGPVRTMVKLGSTVEHTIKHVVDKYREEGRSPKIDSNVSSSFQLHLSYFSLQGLDKSEVIGDVNSRNFYMRKSNAESTSNQDLTKHCSANTSMLLPSFVALKINQIIRRAHRFWKIMVCSP</sequence>
<reference evidence="3 4" key="1">
    <citation type="journal article" date="2022" name="Nat. Genet.">
        <title>Improved pea reference genome and pan-genome highlight genomic features and evolutionary characteristics.</title>
        <authorList>
            <person name="Yang T."/>
            <person name="Liu R."/>
            <person name="Luo Y."/>
            <person name="Hu S."/>
            <person name="Wang D."/>
            <person name="Wang C."/>
            <person name="Pandey M.K."/>
            <person name="Ge S."/>
            <person name="Xu Q."/>
            <person name="Li N."/>
            <person name="Li G."/>
            <person name="Huang Y."/>
            <person name="Saxena R.K."/>
            <person name="Ji Y."/>
            <person name="Li M."/>
            <person name="Yan X."/>
            <person name="He Y."/>
            <person name="Liu Y."/>
            <person name="Wang X."/>
            <person name="Xiang C."/>
            <person name="Varshney R.K."/>
            <person name="Ding H."/>
            <person name="Gao S."/>
            <person name="Zong X."/>
        </authorList>
    </citation>
    <scope>NUCLEOTIDE SEQUENCE [LARGE SCALE GENOMIC DNA]</scope>
    <source>
        <strain evidence="3 4">cv. Zhongwan 6</strain>
    </source>
</reference>
<evidence type="ECO:0000256" key="1">
    <source>
        <dbReference type="SAM" id="MobiDB-lite"/>
    </source>
</evidence>
<dbReference type="AlphaFoldDB" id="A0A9D4YJ33"/>
<comment type="caution">
    <text evidence="3">The sequence shown here is derived from an EMBL/GenBank/DDBJ whole genome shotgun (WGS) entry which is preliminary data.</text>
</comment>
<accession>A0A9D4YJ33</accession>
<dbReference type="Proteomes" id="UP001058974">
    <property type="component" value="Chromosome 2"/>
</dbReference>
<gene>
    <name evidence="3" type="ORF">KIW84_025262</name>
</gene>
<evidence type="ECO:0000313" key="3">
    <source>
        <dbReference type="EMBL" id="KAI5439827.1"/>
    </source>
</evidence>
<dbReference type="InterPro" id="IPR040358">
    <property type="entry name" value="At4g22758-like"/>
</dbReference>